<organism evidence="2 3">
    <name type="scientific">Clitoria ternatea</name>
    <name type="common">Butterfly pea</name>
    <dbReference type="NCBI Taxonomy" id="43366"/>
    <lineage>
        <taxon>Eukaryota</taxon>
        <taxon>Viridiplantae</taxon>
        <taxon>Streptophyta</taxon>
        <taxon>Embryophyta</taxon>
        <taxon>Tracheophyta</taxon>
        <taxon>Spermatophyta</taxon>
        <taxon>Magnoliopsida</taxon>
        <taxon>eudicotyledons</taxon>
        <taxon>Gunneridae</taxon>
        <taxon>Pentapetalae</taxon>
        <taxon>rosids</taxon>
        <taxon>fabids</taxon>
        <taxon>Fabales</taxon>
        <taxon>Fabaceae</taxon>
        <taxon>Papilionoideae</taxon>
        <taxon>50 kb inversion clade</taxon>
        <taxon>NPAAA clade</taxon>
        <taxon>indigoferoid/millettioid clade</taxon>
        <taxon>Phaseoleae</taxon>
        <taxon>Clitoria</taxon>
    </lineage>
</organism>
<dbReference type="Proteomes" id="UP001359559">
    <property type="component" value="Unassembled WGS sequence"/>
</dbReference>
<comment type="caution">
    <text evidence="2">The sequence shown here is derived from an EMBL/GenBank/DDBJ whole genome shotgun (WGS) entry which is preliminary data.</text>
</comment>
<dbReference type="PANTHER" id="PTHR35770:SF1">
    <property type="entry name" value="U2 SMALL NUCLEAR RIBONUCLEOPROTEIN AUXILIARY FACTOR-LIKE PROTEIN"/>
    <property type="match status" value="1"/>
</dbReference>
<proteinExistence type="predicted"/>
<name>A0AAN9KL64_CLITE</name>
<feature type="compositionally biased region" description="Basic and acidic residues" evidence="1">
    <location>
        <begin position="208"/>
        <end position="217"/>
    </location>
</feature>
<keyword evidence="3" id="KW-1185">Reference proteome</keyword>
<reference evidence="2 3" key="1">
    <citation type="submission" date="2024-01" db="EMBL/GenBank/DDBJ databases">
        <title>The genomes of 5 underutilized Papilionoideae crops provide insights into root nodulation and disease resistance.</title>
        <authorList>
            <person name="Yuan L."/>
        </authorList>
    </citation>
    <scope>NUCLEOTIDE SEQUENCE [LARGE SCALE GENOMIC DNA]</scope>
    <source>
        <strain evidence="2">LY-2023</strain>
        <tissue evidence="2">Leaf</tissue>
    </source>
</reference>
<evidence type="ECO:0000313" key="3">
    <source>
        <dbReference type="Proteomes" id="UP001359559"/>
    </source>
</evidence>
<sequence length="241" mass="27092">MVFEGFDDDIFSEPKVEWASHTTLSLGPFFFHAHASDSSHFVIHVFNFNSDTWQARLTHSMLEDIRDIVGIAGSWSEFTDYFVTSLKSENLKLVLEPNSNSDGVSHAKLVAQKSKGMPLITVPLSKVVDSTAREVQSNSYSSLFKAFKTLERSLVEEREHSAQLTKVLATEKERNEAIQLEQQQKFQKIGDSEKGVSSDGVQNSPDKQAARDTDSTRVKNRTVPAYRRTKIRGALLHDSDK</sequence>
<feature type="region of interest" description="Disordered" evidence="1">
    <location>
        <begin position="185"/>
        <end position="241"/>
    </location>
</feature>
<protein>
    <submittedName>
        <fullName evidence="2">Uncharacterized protein</fullName>
    </submittedName>
</protein>
<accession>A0AAN9KL64</accession>
<dbReference type="PANTHER" id="PTHR35770">
    <property type="entry name" value="U2 SMALL NUCLEAR RIBONUCLEOPROTEIN AUXILIARY FACTOR-LIKE PROTEIN"/>
    <property type="match status" value="1"/>
</dbReference>
<dbReference type="EMBL" id="JAYKXN010000001">
    <property type="protein sequence ID" value="KAK7318431.1"/>
    <property type="molecule type" value="Genomic_DNA"/>
</dbReference>
<gene>
    <name evidence="2" type="ORF">RJT34_03132</name>
</gene>
<evidence type="ECO:0000313" key="2">
    <source>
        <dbReference type="EMBL" id="KAK7318431.1"/>
    </source>
</evidence>
<evidence type="ECO:0000256" key="1">
    <source>
        <dbReference type="SAM" id="MobiDB-lite"/>
    </source>
</evidence>
<dbReference type="AlphaFoldDB" id="A0AAN9KL64"/>